<dbReference type="InterPro" id="IPR023058">
    <property type="entry name" value="PPIase_PpiC_CS"/>
</dbReference>
<comment type="caution">
    <text evidence="4">The sequence shown here is derived from an EMBL/GenBank/DDBJ whole genome shotgun (WGS) entry which is preliminary data.</text>
</comment>
<dbReference type="InterPro" id="IPR000297">
    <property type="entry name" value="PPIase_PpiC"/>
</dbReference>
<gene>
    <name evidence="4" type="ORF">EVJ46_04390</name>
</gene>
<dbReference type="InterPro" id="IPR027304">
    <property type="entry name" value="Trigger_fact/SurA_dom_sf"/>
</dbReference>
<evidence type="ECO:0000256" key="1">
    <source>
        <dbReference type="ARBA" id="ARBA00022729"/>
    </source>
</evidence>
<dbReference type="EMBL" id="SGBC01000002">
    <property type="protein sequence ID" value="RZD16279.1"/>
    <property type="molecule type" value="Genomic_DNA"/>
</dbReference>
<reference evidence="4 5" key="1">
    <citation type="journal article" date="2019" name="ISME J.">
        <title>Insights into ecological role of a new deltaproteobacterial order Candidatus Acidulodesulfobacterales by metagenomics and metatranscriptomics.</title>
        <authorList>
            <person name="Tan S."/>
            <person name="Liu J."/>
            <person name="Fang Y."/>
            <person name="Hedlund B.P."/>
            <person name="Lian Z.H."/>
            <person name="Huang L.Y."/>
            <person name="Li J.T."/>
            <person name="Huang L.N."/>
            <person name="Li W.J."/>
            <person name="Jiang H.C."/>
            <person name="Dong H.L."/>
            <person name="Shu W.S."/>
        </authorList>
    </citation>
    <scope>NUCLEOTIDE SEQUENCE [LARGE SCALE GENOMIC DNA]</scope>
    <source>
        <strain evidence="4">AP2</strain>
    </source>
</reference>
<dbReference type="Proteomes" id="UP000316562">
    <property type="component" value="Unassembled WGS sequence"/>
</dbReference>
<dbReference type="GO" id="GO:0003755">
    <property type="term" value="F:peptidyl-prolyl cis-trans isomerase activity"/>
    <property type="evidence" value="ECO:0007669"/>
    <property type="project" value="UniProtKB-KW"/>
</dbReference>
<proteinExistence type="predicted"/>
<dbReference type="PANTHER" id="PTHR47637">
    <property type="entry name" value="CHAPERONE SURA"/>
    <property type="match status" value="1"/>
</dbReference>
<keyword evidence="2" id="KW-0413">Isomerase</keyword>
<evidence type="ECO:0000313" key="4">
    <source>
        <dbReference type="EMBL" id="RZD16279.1"/>
    </source>
</evidence>
<dbReference type="Pfam" id="PF00639">
    <property type="entry name" value="Rotamase"/>
    <property type="match status" value="1"/>
</dbReference>
<name>A0A519BG99_ACIG2</name>
<dbReference type="PROSITE" id="PS50198">
    <property type="entry name" value="PPIC_PPIASE_2"/>
    <property type="match status" value="1"/>
</dbReference>
<dbReference type="Gene3D" id="1.10.4030.10">
    <property type="entry name" value="Porin chaperone SurA, peptide-binding domain"/>
    <property type="match status" value="1"/>
</dbReference>
<dbReference type="PANTHER" id="PTHR47637:SF1">
    <property type="entry name" value="CHAPERONE SURA"/>
    <property type="match status" value="1"/>
</dbReference>
<keyword evidence="1" id="KW-0732">Signal</keyword>
<dbReference type="Pfam" id="PF13624">
    <property type="entry name" value="SurA_N_3"/>
    <property type="match status" value="1"/>
</dbReference>
<dbReference type="Gene3D" id="3.10.50.40">
    <property type="match status" value="1"/>
</dbReference>
<dbReference type="InterPro" id="IPR046357">
    <property type="entry name" value="PPIase_dom_sf"/>
</dbReference>
<dbReference type="PROSITE" id="PS01096">
    <property type="entry name" value="PPIC_PPIASE_1"/>
    <property type="match status" value="1"/>
</dbReference>
<sequence>MSKKVKSSYNSNKRRIFTASLIVFLSVYIFLPILNAHAIIADQVLAVVNKTPITLYDFAKFNKPAFENYEQMQKDASNGIFNSNDERIMTQTKKIINFLVDKMLIKQEEQKAALYIPPKKIDAYIQAVAKSNNMTVPEFKKMLKTKGISFHEYKKQLEKHFMQFSLLRKIYGSKMNITNAMLLNYYKKNIEEFRGREEEDLKLIFISVPTDASKILREKIYHKMLHIRNIAIKGAISFSSLASKYSDDPSEKNGGRIGYVYKDKLSPAFSSAAFKLKVGQISKIIPSKFGYTLLKSVGKKYGSYKSFRQVKSRIFMLLEKIKTDKYLSKLVKKARKNSFIKLLLVS</sequence>
<evidence type="ECO:0000256" key="2">
    <source>
        <dbReference type="PROSITE-ProRule" id="PRU00278"/>
    </source>
</evidence>
<feature type="domain" description="PpiC" evidence="3">
    <location>
        <begin position="198"/>
        <end position="298"/>
    </location>
</feature>
<evidence type="ECO:0000313" key="5">
    <source>
        <dbReference type="Proteomes" id="UP000316562"/>
    </source>
</evidence>
<keyword evidence="2" id="KW-0697">Rotamase</keyword>
<evidence type="ECO:0000259" key="3">
    <source>
        <dbReference type="PROSITE" id="PS50198"/>
    </source>
</evidence>
<dbReference type="SUPFAM" id="SSF109998">
    <property type="entry name" value="Triger factor/SurA peptide-binding domain-like"/>
    <property type="match status" value="1"/>
</dbReference>
<dbReference type="SUPFAM" id="SSF54534">
    <property type="entry name" value="FKBP-like"/>
    <property type="match status" value="1"/>
</dbReference>
<dbReference type="InterPro" id="IPR050280">
    <property type="entry name" value="OMP_Chaperone_SurA"/>
</dbReference>
<protein>
    <recommendedName>
        <fullName evidence="3">PpiC domain-containing protein</fullName>
    </recommendedName>
</protein>
<organism evidence="4 5">
    <name type="scientific">Acididesulfobacter guangdongensis</name>
    <dbReference type="NCBI Taxonomy" id="2597225"/>
    <lineage>
        <taxon>Bacteria</taxon>
        <taxon>Deltaproteobacteria</taxon>
        <taxon>Candidatus Acidulodesulfobacterales</taxon>
        <taxon>Candidatus Acididesulfobacter</taxon>
    </lineage>
</organism>
<accession>A0A519BG99</accession>
<dbReference type="AlphaFoldDB" id="A0A519BG99"/>